<dbReference type="GO" id="GO:0005737">
    <property type="term" value="C:cytoplasm"/>
    <property type="evidence" value="ECO:0007669"/>
    <property type="project" value="UniProtKB-SubCell"/>
</dbReference>
<keyword evidence="4" id="KW-0539">Nucleus</keyword>
<proteinExistence type="predicted"/>
<keyword evidence="5" id="KW-0732">Signal</keyword>
<reference evidence="7 8" key="1">
    <citation type="journal article" date="2014" name="Nat. Genet.">
        <title>Whole-genome sequence of a flatfish provides insights into ZW sex chromosome evolution and adaptation to a benthic lifestyle.</title>
        <authorList>
            <person name="Chen S."/>
            <person name="Zhang G."/>
            <person name="Shao C."/>
            <person name="Huang Q."/>
            <person name="Liu G."/>
            <person name="Zhang P."/>
            <person name="Song W."/>
            <person name="An N."/>
            <person name="Chalopin D."/>
            <person name="Volff J.N."/>
            <person name="Hong Y."/>
            <person name="Li Q."/>
            <person name="Sha Z."/>
            <person name="Zhou H."/>
            <person name="Xie M."/>
            <person name="Yu Q."/>
            <person name="Liu Y."/>
            <person name="Xiang H."/>
            <person name="Wang N."/>
            <person name="Wu K."/>
            <person name="Yang C."/>
            <person name="Zhou Q."/>
            <person name="Liao X."/>
            <person name="Yang L."/>
            <person name="Hu Q."/>
            <person name="Zhang J."/>
            <person name="Meng L."/>
            <person name="Jin L."/>
            <person name="Tian Y."/>
            <person name="Lian J."/>
            <person name="Yang J."/>
            <person name="Miao G."/>
            <person name="Liu S."/>
            <person name="Liang Z."/>
            <person name="Yan F."/>
            <person name="Li Y."/>
            <person name="Sun B."/>
            <person name="Zhang H."/>
            <person name="Zhang J."/>
            <person name="Zhu Y."/>
            <person name="Du M."/>
            <person name="Zhao Y."/>
            <person name="Schartl M."/>
            <person name="Tang Q."/>
            <person name="Wang J."/>
        </authorList>
    </citation>
    <scope>NUCLEOTIDE SEQUENCE</scope>
</reference>
<dbReference type="AlphaFoldDB" id="A0A3P8X090"/>
<dbReference type="Pfam" id="PF09811">
    <property type="entry name" value="Yae1_N"/>
    <property type="match status" value="1"/>
</dbReference>
<dbReference type="Proteomes" id="UP000265120">
    <property type="component" value="Chromosome 3"/>
</dbReference>
<evidence type="ECO:0000313" key="7">
    <source>
        <dbReference type="Ensembl" id="ENSCSEP00000031101.1"/>
    </source>
</evidence>
<comment type="subcellular location">
    <subcellularLocation>
        <location evidence="2">Cytoplasm</location>
    </subcellularLocation>
    <subcellularLocation>
        <location evidence="1">Nucleus</location>
    </subcellularLocation>
</comment>
<dbReference type="PANTHER" id="PTHR18829:SF0">
    <property type="entry name" value="PROTEIN YAE1 HOMOLOG"/>
    <property type="match status" value="1"/>
</dbReference>
<dbReference type="Ensembl" id="ENSCSET00000031508.1">
    <property type="protein sequence ID" value="ENSCSEP00000031101.1"/>
    <property type="gene ID" value="ENSCSEG00000019902.1"/>
</dbReference>
<name>A0A3P8X090_CYNSE</name>
<keyword evidence="8" id="KW-1185">Reference proteome</keyword>
<organism evidence="7 8">
    <name type="scientific">Cynoglossus semilaevis</name>
    <name type="common">Tongue sole</name>
    <dbReference type="NCBI Taxonomy" id="244447"/>
    <lineage>
        <taxon>Eukaryota</taxon>
        <taxon>Metazoa</taxon>
        <taxon>Chordata</taxon>
        <taxon>Craniata</taxon>
        <taxon>Vertebrata</taxon>
        <taxon>Euteleostomi</taxon>
        <taxon>Actinopterygii</taxon>
        <taxon>Neopterygii</taxon>
        <taxon>Teleostei</taxon>
        <taxon>Neoteleostei</taxon>
        <taxon>Acanthomorphata</taxon>
        <taxon>Carangaria</taxon>
        <taxon>Pleuronectiformes</taxon>
        <taxon>Pleuronectoidei</taxon>
        <taxon>Cynoglossidae</taxon>
        <taxon>Cynoglossinae</taxon>
        <taxon>Cynoglossus</taxon>
    </lineage>
</organism>
<evidence type="ECO:0000259" key="6">
    <source>
        <dbReference type="Pfam" id="PF09811"/>
    </source>
</evidence>
<dbReference type="PANTHER" id="PTHR18829">
    <property type="entry name" value="PROTEIN YAE1 HOMOLOG"/>
    <property type="match status" value="1"/>
</dbReference>
<dbReference type="OMA" id="CSKRDEN"/>
<dbReference type="STRING" id="244447.ENSCSEP00000031101"/>
<reference evidence="7" key="2">
    <citation type="submission" date="2025-08" db="UniProtKB">
        <authorList>
            <consortium name="Ensembl"/>
        </authorList>
    </citation>
    <scope>IDENTIFICATION</scope>
</reference>
<dbReference type="InParanoid" id="A0A3P8X090"/>
<evidence type="ECO:0000256" key="1">
    <source>
        <dbReference type="ARBA" id="ARBA00004123"/>
    </source>
</evidence>
<sequence>MKLTSKTSSFKDALFLLLLLLLLQTCKNNFFFLNMSWIKMVSQSSDDVFDEQADELKLQSKEWNIMIKKRIKGGYVDGVDAGEESSLQLGFNQGFREGAAKTVAVGRLKGIVSAISCWCQIENPKKPVPVHVTELLQWISKHEERVTEGIRRSMERPLPTVSDVSESMEDLDVEQAAQSCHEEGCEKTDCCKTGQTVDLDTCQRPQKLCSQPAESSSLSNEDLNVLLQRCSDVVVELGLPQDLVSHIEELKNI</sequence>
<protein>
    <submittedName>
        <fullName evidence="7">OTU deubiquitinase with linear linkage specificity a</fullName>
    </submittedName>
</protein>
<dbReference type="InterPro" id="IPR038881">
    <property type="entry name" value="Yae1-like"/>
</dbReference>
<feature type="domain" description="Essential protein Yae1 N-terminal" evidence="6">
    <location>
        <begin position="74"/>
        <end position="112"/>
    </location>
</feature>
<accession>A0A3P8X090</accession>
<evidence type="ECO:0000313" key="8">
    <source>
        <dbReference type="Proteomes" id="UP000265120"/>
    </source>
</evidence>
<dbReference type="InterPro" id="IPR019191">
    <property type="entry name" value="Essential_protein_Yae1_N"/>
</dbReference>
<evidence type="ECO:0000256" key="4">
    <source>
        <dbReference type="ARBA" id="ARBA00023242"/>
    </source>
</evidence>
<keyword evidence="3" id="KW-0963">Cytoplasm</keyword>
<dbReference type="GO" id="GO:0005634">
    <property type="term" value="C:nucleus"/>
    <property type="evidence" value="ECO:0007669"/>
    <property type="project" value="UniProtKB-SubCell"/>
</dbReference>
<feature type="chain" id="PRO_5018227561" evidence="5">
    <location>
        <begin position="29"/>
        <end position="253"/>
    </location>
</feature>
<feature type="signal peptide" evidence="5">
    <location>
        <begin position="1"/>
        <end position="28"/>
    </location>
</feature>
<evidence type="ECO:0000256" key="3">
    <source>
        <dbReference type="ARBA" id="ARBA00022490"/>
    </source>
</evidence>
<dbReference type="GeneTree" id="ENSGT00390000011176"/>
<reference evidence="7" key="3">
    <citation type="submission" date="2025-09" db="UniProtKB">
        <authorList>
            <consortium name="Ensembl"/>
        </authorList>
    </citation>
    <scope>IDENTIFICATION</scope>
</reference>
<evidence type="ECO:0000256" key="2">
    <source>
        <dbReference type="ARBA" id="ARBA00004496"/>
    </source>
</evidence>
<evidence type="ECO:0000256" key="5">
    <source>
        <dbReference type="SAM" id="SignalP"/>
    </source>
</evidence>